<organism evidence="2 3">
    <name type="scientific">Lasius niger</name>
    <name type="common">Black garden ant</name>
    <dbReference type="NCBI Taxonomy" id="67767"/>
    <lineage>
        <taxon>Eukaryota</taxon>
        <taxon>Metazoa</taxon>
        <taxon>Ecdysozoa</taxon>
        <taxon>Arthropoda</taxon>
        <taxon>Hexapoda</taxon>
        <taxon>Insecta</taxon>
        <taxon>Pterygota</taxon>
        <taxon>Neoptera</taxon>
        <taxon>Endopterygota</taxon>
        <taxon>Hymenoptera</taxon>
        <taxon>Apocrita</taxon>
        <taxon>Aculeata</taxon>
        <taxon>Formicoidea</taxon>
        <taxon>Formicidae</taxon>
        <taxon>Formicinae</taxon>
        <taxon>Lasius</taxon>
        <taxon>Lasius</taxon>
    </lineage>
</organism>
<dbReference type="GO" id="GO:0003676">
    <property type="term" value="F:nucleic acid binding"/>
    <property type="evidence" value="ECO:0007669"/>
    <property type="project" value="InterPro"/>
</dbReference>
<dbReference type="Gene3D" id="3.30.420.10">
    <property type="entry name" value="Ribonuclease H-like superfamily/Ribonuclease H"/>
    <property type="match status" value="1"/>
</dbReference>
<dbReference type="PaxDb" id="67767-A0A0J7NL75"/>
<dbReference type="OrthoDB" id="5978043at2759"/>
<evidence type="ECO:0000313" key="2">
    <source>
        <dbReference type="EMBL" id="KMQ93215.1"/>
    </source>
</evidence>
<evidence type="ECO:0000259" key="1">
    <source>
        <dbReference type="PROSITE" id="PS50994"/>
    </source>
</evidence>
<dbReference type="GO" id="GO:0015074">
    <property type="term" value="P:DNA integration"/>
    <property type="evidence" value="ECO:0007669"/>
    <property type="project" value="InterPro"/>
</dbReference>
<dbReference type="SUPFAM" id="SSF53098">
    <property type="entry name" value="Ribonuclease H-like"/>
    <property type="match status" value="1"/>
</dbReference>
<dbReference type="PANTHER" id="PTHR37984:SF5">
    <property type="entry name" value="PROTEIN NYNRIN-LIKE"/>
    <property type="match status" value="1"/>
</dbReference>
<dbReference type="AlphaFoldDB" id="A0A0J7NL75"/>
<dbReference type="PANTHER" id="PTHR37984">
    <property type="entry name" value="PROTEIN CBG26694"/>
    <property type="match status" value="1"/>
</dbReference>
<dbReference type="InterPro" id="IPR050951">
    <property type="entry name" value="Retrovirus_Pol_polyprotein"/>
</dbReference>
<dbReference type="EMBL" id="LBMM01003715">
    <property type="protein sequence ID" value="KMQ93215.1"/>
    <property type="molecule type" value="Genomic_DNA"/>
</dbReference>
<sequence length="197" mass="22320">MINYLNLGSPSDKKDITDEIQPYYIRRNNLLVGHPGMEKAKSIARSYIYWPKIDSDIEESMLVHGIPKTIVIDDGTQFTTHTFQDFCELNGIQHFRTAPYHPQSNGQVEIFVDIFKRGMMKINKGEDLEETLNTFLMTYRKSATQHQTGISLINNMERGGKMAVVGSSSVLVCGKFLGKEEVEEDKEKGVGRGGDRR</sequence>
<comment type="caution">
    <text evidence="2">The sequence shown here is derived from an EMBL/GenBank/DDBJ whole genome shotgun (WGS) entry which is preliminary data.</text>
</comment>
<protein>
    <submittedName>
        <fullName evidence="2">Integrase domain containing protein</fullName>
    </submittedName>
</protein>
<dbReference type="STRING" id="67767.A0A0J7NL75"/>
<dbReference type="PROSITE" id="PS50994">
    <property type="entry name" value="INTEGRASE"/>
    <property type="match status" value="1"/>
</dbReference>
<keyword evidence="3" id="KW-1185">Reference proteome</keyword>
<gene>
    <name evidence="2" type="ORF">RF55_6702</name>
</gene>
<dbReference type="Proteomes" id="UP000036403">
    <property type="component" value="Unassembled WGS sequence"/>
</dbReference>
<evidence type="ECO:0000313" key="3">
    <source>
        <dbReference type="Proteomes" id="UP000036403"/>
    </source>
</evidence>
<reference evidence="2 3" key="1">
    <citation type="submission" date="2015-04" db="EMBL/GenBank/DDBJ databases">
        <title>Lasius niger genome sequencing.</title>
        <authorList>
            <person name="Konorov E.A."/>
            <person name="Nikitin M.A."/>
            <person name="Kirill M.V."/>
            <person name="Chang P."/>
        </authorList>
    </citation>
    <scope>NUCLEOTIDE SEQUENCE [LARGE SCALE GENOMIC DNA]</scope>
    <source>
        <tissue evidence="2">Whole</tissue>
    </source>
</reference>
<feature type="domain" description="Integrase catalytic" evidence="1">
    <location>
        <begin position="57"/>
        <end position="177"/>
    </location>
</feature>
<proteinExistence type="predicted"/>
<accession>A0A0J7NL75</accession>
<name>A0A0J7NL75_LASNI</name>
<dbReference type="InterPro" id="IPR012337">
    <property type="entry name" value="RNaseH-like_sf"/>
</dbReference>
<dbReference type="InterPro" id="IPR001584">
    <property type="entry name" value="Integrase_cat-core"/>
</dbReference>
<dbReference type="InterPro" id="IPR036397">
    <property type="entry name" value="RNaseH_sf"/>
</dbReference>